<keyword evidence="1" id="KW-1133">Transmembrane helix</keyword>
<feature type="transmembrane region" description="Helical" evidence="1">
    <location>
        <begin position="263"/>
        <end position="286"/>
    </location>
</feature>
<feature type="transmembrane region" description="Helical" evidence="1">
    <location>
        <begin position="113"/>
        <end position="137"/>
    </location>
</feature>
<protein>
    <submittedName>
        <fullName evidence="2">Uncharacterized protein</fullName>
    </submittedName>
</protein>
<evidence type="ECO:0000313" key="2">
    <source>
        <dbReference type="EMBL" id="KAF2551817.1"/>
    </source>
</evidence>
<feature type="transmembrane region" description="Helical" evidence="1">
    <location>
        <begin position="39"/>
        <end position="67"/>
    </location>
</feature>
<reference evidence="2" key="1">
    <citation type="submission" date="2019-12" db="EMBL/GenBank/DDBJ databases">
        <title>Genome sequencing and annotation of Brassica cretica.</title>
        <authorList>
            <person name="Studholme D.J."/>
            <person name="Sarris P.F."/>
        </authorList>
    </citation>
    <scope>NUCLEOTIDE SEQUENCE</scope>
    <source>
        <strain evidence="2">PFS-001/15</strain>
        <tissue evidence="2">Leaf</tissue>
    </source>
</reference>
<accession>A0A8S9H5W5</accession>
<keyword evidence="1" id="KW-0472">Membrane</keyword>
<feature type="transmembrane region" description="Helical" evidence="1">
    <location>
        <begin position="15"/>
        <end position="32"/>
    </location>
</feature>
<feature type="transmembrane region" description="Helical" evidence="1">
    <location>
        <begin position="175"/>
        <end position="192"/>
    </location>
</feature>
<proteinExistence type="predicted"/>
<feature type="transmembrane region" description="Helical" evidence="1">
    <location>
        <begin position="315"/>
        <end position="335"/>
    </location>
</feature>
<dbReference type="Proteomes" id="UP000712281">
    <property type="component" value="Unassembled WGS sequence"/>
</dbReference>
<evidence type="ECO:0000313" key="3">
    <source>
        <dbReference type="Proteomes" id="UP000712281"/>
    </source>
</evidence>
<feature type="transmembrane region" description="Helical" evidence="1">
    <location>
        <begin position="223"/>
        <end position="243"/>
    </location>
</feature>
<comment type="caution">
    <text evidence="2">The sequence shown here is derived from an EMBL/GenBank/DDBJ whole genome shotgun (WGS) entry which is preliminary data.</text>
</comment>
<dbReference type="AlphaFoldDB" id="A0A8S9H5W5"/>
<feature type="transmembrane region" description="Helical" evidence="1">
    <location>
        <begin position="199"/>
        <end position="217"/>
    </location>
</feature>
<keyword evidence="1" id="KW-0812">Transmembrane</keyword>
<gene>
    <name evidence="2" type="ORF">F2Q68_00035402</name>
</gene>
<organism evidence="2 3">
    <name type="scientific">Brassica cretica</name>
    <name type="common">Mustard</name>
    <dbReference type="NCBI Taxonomy" id="69181"/>
    <lineage>
        <taxon>Eukaryota</taxon>
        <taxon>Viridiplantae</taxon>
        <taxon>Streptophyta</taxon>
        <taxon>Embryophyta</taxon>
        <taxon>Tracheophyta</taxon>
        <taxon>Spermatophyta</taxon>
        <taxon>Magnoliopsida</taxon>
        <taxon>eudicotyledons</taxon>
        <taxon>Gunneridae</taxon>
        <taxon>Pentapetalae</taxon>
        <taxon>rosids</taxon>
        <taxon>malvids</taxon>
        <taxon>Brassicales</taxon>
        <taxon>Brassicaceae</taxon>
        <taxon>Brassiceae</taxon>
        <taxon>Brassica</taxon>
    </lineage>
</organism>
<evidence type="ECO:0000256" key="1">
    <source>
        <dbReference type="SAM" id="Phobius"/>
    </source>
</evidence>
<name>A0A8S9H5W5_BRACR</name>
<dbReference type="EMBL" id="QGKW02001988">
    <property type="protein sequence ID" value="KAF2551817.1"/>
    <property type="molecule type" value="Genomic_DNA"/>
</dbReference>
<sequence>MFCALSPKIDLEPLPSMYFVYLFCVNGVRVLLTITGKRFIFVLLFFLAFFSCEIICLVVFDVAFLVVGLPSIVPTRLGFQDLVLGDLTSMISFIARGRFHDLLILFRLPLPSLFSHVVAAFISARISGGSSFCHVCFGFSVLASHSPSLQVVSILLLIPLMFCALSPKFDLEPLPSMYFVYLFGVNGVRLLLTITGKRLISVLMFFLAFFSCEIIWLGHSLVVFDVVFLVVGLPSIVPTRLGFQDLVLGDLTSMISFIARGRFHDLLILFRLPLPSLFSHLVAAFISSRISGGSSFRHVCFGFSVFASHSPSPRVVSLFLLIPLLVFVLSVTLAFR</sequence>